<dbReference type="EMBL" id="OOIL02000104">
    <property type="protein sequence ID" value="VFQ60148.1"/>
    <property type="molecule type" value="Genomic_DNA"/>
</dbReference>
<accession>A0A484K5U7</accession>
<protein>
    <submittedName>
        <fullName evidence="2">Uncharacterized protein</fullName>
    </submittedName>
</protein>
<dbReference type="OrthoDB" id="1731907at2759"/>
<proteinExistence type="predicted"/>
<dbReference type="PANTHER" id="PTHR33018">
    <property type="entry name" value="OS10G0338966 PROTEIN-RELATED"/>
    <property type="match status" value="1"/>
</dbReference>
<evidence type="ECO:0000256" key="1">
    <source>
        <dbReference type="SAM" id="MobiDB-lite"/>
    </source>
</evidence>
<gene>
    <name evidence="2" type="ORF">CCAM_LOCUS1924</name>
</gene>
<sequence>MTDEQKKKKVRGAGKCEKLYKRRREGHPPIELEWERGEPVRGPYVLEFTGLVGFEARSRVPITHNNWHDVPKDLKAMDIYVIPPNGVRHVMTVAGSRHRTFRTFLRGAYLMEGGDHYGEAPFDLYTCIEPEHWEEFQIQMGTPEAKATTSADIACSSTETVSQLGREDSWLMRGHTPVRHAEVTDPAPLMEIRDRIVQLKKEVAAGTFVPDGHNDVLTRALGTAKHPRWTRGVGSYSGLRKVFKGNMKPRKPEGNYMTQEDLLQRLPSLLQQEVRLSCAYYSGPVQEPLGSNGFSSGGLCMSTIGTGSVSSVDSSRTFMLGKRRKNKRKSYDSKECYQRAHRKARIAKLRIWKRRKAAWERDDPEETFSVDSANSICGAGGDNPPVDSA</sequence>
<dbReference type="Proteomes" id="UP000595140">
    <property type="component" value="Unassembled WGS sequence"/>
</dbReference>
<reference evidence="2 3" key="1">
    <citation type="submission" date="2018-04" db="EMBL/GenBank/DDBJ databases">
        <authorList>
            <person name="Vogel A."/>
        </authorList>
    </citation>
    <scope>NUCLEOTIDE SEQUENCE [LARGE SCALE GENOMIC DNA]</scope>
</reference>
<organism evidence="2 3">
    <name type="scientific">Cuscuta campestris</name>
    <dbReference type="NCBI Taxonomy" id="132261"/>
    <lineage>
        <taxon>Eukaryota</taxon>
        <taxon>Viridiplantae</taxon>
        <taxon>Streptophyta</taxon>
        <taxon>Embryophyta</taxon>
        <taxon>Tracheophyta</taxon>
        <taxon>Spermatophyta</taxon>
        <taxon>Magnoliopsida</taxon>
        <taxon>eudicotyledons</taxon>
        <taxon>Gunneridae</taxon>
        <taxon>Pentapetalae</taxon>
        <taxon>asterids</taxon>
        <taxon>lamiids</taxon>
        <taxon>Solanales</taxon>
        <taxon>Convolvulaceae</taxon>
        <taxon>Cuscuteae</taxon>
        <taxon>Cuscuta</taxon>
        <taxon>Cuscuta subgen. Grammica</taxon>
        <taxon>Cuscuta sect. Cleistogrammica</taxon>
    </lineage>
</organism>
<dbReference type="PANTHER" id="PTHR33018:SF37">
    <property type="entry name" value="TRANSPOSASE TNP1_EN_SPM-LIKE DOMAIN-CONTAINING PROTEIN"/>
    <property type="match status" value="1"/>
</dbReference>
<feature type="region of interest" description="Disordered" evidence="1">
    <location>
        <begin position="361"/>
        <end position="389"/>
    </location>
</feature>
<keyword evidence="3" id="KW-1185">Reference proteome</keyword>
<name>A0A484K5U7_9ASTE</name>
<evidence type="ECO:0000313" key="3">
    <source>
        <dbReference type="Proteomes" id="UP000595140"/>
    </source>
</evidence>
<dbReference type="AlphaFoldDB" id="A0A484K5U7"/>
<evidence type="ECO:0000313" key="2">
    <source>
        <dbReference type="EMBL" id="VFQ60148.1"/>
    </source>
</evidence>